<feature type="domain" description="V-ATPase proteolipid subunit C-like" evidence="13">
    <location>
        <begin position="18"/>
        <end position="79"/>
    </location>
</feature>
<comment type="similarity">
    <text evidence="2">Belongs to the ATPase C chain family.</text>
</comment>
<dbReference type="OrthoDB" id="9810379at2"/>
<name>A0A347ZV55_9CHLR</name>
<evidence type="ECO:0000259" key="13">
    <source>
        <dbReference type="Pfam" id="PF00137"/>
    </source>
</evidence>
<dbReference type="GO" id="GO:0045259">
    <property type="term" value="C:proton-transporting ATP synthase complex"/>
    <property type="evidence" value="ECO:0007669"/>
    <property type="project" value="UniProtKB-KW"/>
</dbReference>
<evidence type="ECO:0000256" key="5">
    <source>
        <dbReference type="ARBA" id="ARBA00022692"/>
    </source>
</evidence>
<evidence type="ECO:0000256" key="10">
    <source>
        <dbReference type="ARBA" id="ARBA00023136"/>
    </source>
</evidence>
<dbReference type="Gene3D" id="1.20.20.10">
    <property type="entry name" value="F1F0 ATP synthase subunit C"/>
    <property type="match status" value="1"/>
</dbReference>
<keyword evidence="10 12" id="KW-0472">Membrane</keyword>
<evidence type="ECO:0000256" key="8">
    <source>
        <dbReference type="ARBA" id="ARBA00023065"/>
    </source>
</evidence>
<dbReference type="GO" id="GO:0015986">
    <property type="term" value="P:proton motive force-driven ATP synthesis"/>
    <property type="evidence" value="ECO:0007669"/>
    <property type="project" value="InterPro"/>
</dbReference>
<dbReference type="InterPro" id="IPR035921">
    <property type="entry name" value="F/V-ATP_Csub_sf"/>
</dbReference>
<dbReference type="InterPro" id="IPR038662">
    <property type="entry name" value="ATP_synth_F0_csu_sf"/>
</dbReference>
<keyword evidence="7 12" id="KW-1133">Transmembrane helix</keyword>
<protein>
    <recommendedName>
        <fullName evidence="11">Lipid-binding protein</fullName>
    </recommendedName>
</protein>
<dbReference type="GO" id="GO:0008289">
    <property type="term" value="F:lipid binding"/>
    <property type="evidence" value="ECO:0007669"/>
    <property type="project" value="UniProtKB-KW"/>
</dbReference>
<evidence type="ECO:0000256" key="12">
    <source>
        <dbReference type="SAM" id="Phobius"/>
    </source>
</evidence>
<comment type="caution">
    <text evidence="14">The sequence shown here is derived from an EMBL/GenBank/DDBJ whole genome shotgun (WGS) entry which is preliminary data.</text>
</comment>
<keyword evidence="6" id="KW-0375">Hydrogen ion transport</keyword>
<keyword evidence="9" id="KW-0446">Lipid-binding</keyword>
<evidence type="ECO:0000256" key="9">
    <source>
        <dbReference type="ARBA" id="ARBA00023121"/>
    </source>
</evidence>
<dbReference type="InterPro" id="IPR002379">
    <property type="entry name" value="ATPase_proteolipid_c-like_dom"/>
</dbReference>
<keyword evidence="3" id="KW-0813">Transport</keyword>
<dbReference type="GO" id="GO:0015078">
    <property type="term" value="F:proton transmembrane transporter activity"/>
    <property type="evidence" value="ECO:0007669"/>
    <property type="project" value="InterPro"/>
</dbReference>
<gene>
    <name evidence="14" type="ORF">DFR64_0080</name>
</gene>
<dbReference type="InterPro" id="IPR005953">
    <property type="entry name" value="ATP_synth_csu_bac/chlpt"/>
</dbReference>
<sequence>MNTLEPQLQITIVTIIVTGVGIVLGTVVPAWVEGKAVLKALEGITRQPESANDLRTTLLISMALLESTAIYVLLVMLILLFANPLLDRFF</sequence>
<proteinExistence type="inferred from homology"/>
<dbReference type="AlphaFoldDB" id="A0A347ZV55"/>
<keyword evidence="15" id="KW-1185">Reference proteome</keyword>
<evidence type="ECO:0000313" key="15">
    <source>
        <dbReference type="Proteomes" id="UP000256388"/>
    </source>
</evidence>
<dbReference type="Pfam" id="PF00137">
    <property type="entry name" value="ATP-synt_C"/>
    <property type="match status" value="1"/>
</dbReference>
<feature type="transmembrane region" description="Helical" evidence="12">
    <location>
        <begin position="58"/>
        <end position="82"/>
    </location>
</feature>
<accession>A0A347ZV55</accession>
<dbReference type="CDD" id="cd18121">
    <property type="entry name" value="ATP-synt_Fo_c"/>
    <property type="match status" value="1"/>
</dbReference>
<dbReference type="InterPro" id="IPR020537">
    <property type="entry name" value="ATP_synth_F0_csu_DDCD_BS"/>
</dbReference>
<evidence type="ECO:0000256" key="6">
    <source>
        <dbReference type="ARBA" id="ARBA00022781"/>
    </source>
</evidence>
<dbReference type="NCBIfam" id="TIGR01260">
    <property type="entry name" value="ATP_synt_c"/>
    <property type="match status" value="1"/>
</dbReference>
<dbReference type="Proteomes" id="UP000256388">
    <property type="component" value="Unassembled WGS sequence"/>
</dbReference>
<dbReference type="GO" id="GO:0033177">
    <property type="term" value="C:proton-transporting two-sector ATPase complex, proton-transporting domain"/>
    <property type="evidence" value="ECO:0007669"/>
    <property type="project" value="InterPro"/>
</dbReference>
<evidence type="ECO:0000256" key="2">
    <source>
        <dbReference type="ARBA" id="ARBA00006704"/>
    </source>
</evidence>
<dbReference type="RefSeq" id="WP_116223420.1">
    <property type="nucleotide sequence ID" value="NZ_AP018437.1"/>
</dbReference>
<comment type="subcellular location">
    <subcellularLocation>
        <location evidence="1">Membrane</location>
        <topology evidence="1">Multi-pass membrane protein</topology>
    </subcellularLocation>
</comment>
<evidence type="ECO:0000256" key="4">
    <source>
        <dbReference type="ARBA" id="ARBA00022547"/>
    </source>
</evidence>
<evidence type="ECO:0000313" key="14">
    <source>
        <dbReference type="EMBL" id="REG10228.1"/>
    </source>
</evidence>
<keyword evidence="5 12" id="KW-0812">Transmembrane</keyword>
<reference evidence="14 15" key="1">
    <citation type="submission" date="2018-08" db="EMBL/GenBank/DDBJ databases">
        <title>Genomic Encyclopedia of Type Strains, Phase IV (KMG-IV): sequencing the most valuable type-strain genomes for metagenomic binning, comparative biology and taxonomic classification.</title>
        <authorList>
            <person name="Goeker M."/>
        </authorList>
    </citation>
    <scope>NUCLEOTIDE SEQUENCE [LARGE SCALE GENOMIC DNA]</scope>
    <source>
        <strain evidence="14 15">DSM 23923</strain>
    </source>
</reference>
<dbReference type="SUPFAM" id="SSF81333">
    <property type="entry name" value="F1F0 ATP synthase subunit C"/>
    <property type="match status" value="1"/>
</dbReference>
<evidence type="ECO:0000256" key="1">
    <source>
        <dbReference type="ARBA" id="ARBA00004141"/>
    </source>
</evidence>
<organism evidence="14 15">
    <name type="scientific">Pelolinea submarina</name>
    <dbReference type="NCBI Taxonomy" id="913107"/>
    <lineage>
        <taxon>Bacteria</taxon>
        <taxon>Bacillati</taxon>
        <taxon>Chloroflexota</taxon>
        <taxon>Anaerolineae</taxon>
        <taxon>Anaerolineales</taxon>
        <taxon>Anaerolineaceae</taxon>
        <taxon>Pelolinea</taxon>
    </lineage>
</organism>
<keyword evidence="4" id="KW-0138">CF(0)</keyword>
<keyword evidence="8" id="KW-0406">Ion transport</keyword>
<evidence type="ECO:0000256" key="7">
    <source>
        <dbReference type="ARBA" id="ARBA00022989"/>
    </source>
</evidence>
<dbReference type="EMBL" id="QUMS01000001">
    <property type="protein sequence ID" value="REG10228.1"/>
    <property type="molecule type" value="Genomic_DNA"/>
</dbReference>
<dbReference type="PROSITE" id="PS00605">
    <property type="entry name" value="ATPASE_C"/>
    <property type="match status" value="1"/>
</dbReference>
<feature type="transmembrane region" description="Helical" evidence="12">
    <location>
        <begin position="12"/>
        <end position="32"/>
    </location>
</feature>
<evidence type="ECO:0000256" key="11">
    <source>
        <dbReference type="ARBA" id="ARBA00030961"/>
    </source>
</evidence>
<evidence type="ECO:0000256" key="3">
    <source>
        <dbReference type="ARBA" id="ARBA00022448"/>
    </source>
</evidence>